<sequence length="113" mass="12520">MPEKEINAMLEGMPKPHPGSAELEKIVENYLKGQNIKYTDDLITSLSTDTAPFFQLSPTVGIVMTHDIEEENGVLLFAPCYHQACDNISNVDRKSFNIALGLISHLADKLAFN</sequence>
<dbReference type="AlphaFoldDB" id="A0A511YER9"/>
<evidence type="ECO:0000313" key="2">
    <source>
        <dbReference type="Proteomes" id="UP000321150"/>
    </source>
</evidence>
<reference evidence="1 2" key="1">
    <citation type="submission" date="2019-07" db="EMBL/GenBank/DDBJ databases">
        <title>Whole genome shotgun sequence of Chryseobacterium lathyri NBRC 105250.</title>
        <authorList>
            <person name="Hosoyama A."/>
            <person name="Uohara A."/>
            <person name="Ohji S."/>
            <person name="Ichikawa N."/>
        </authorList>
    </citation>
    <scope>NUCLEOTIDE SEQUENCE [LARGE SCALE GENOMIC DNA]</scope>
    <source>
        <strain evidence="1 2">NBRC 105250</strain>
    </source>
</reference>
<dbReference type="OrthoDB" id="345880at2"/>
<dbReference type="Gene3D" id="3.40.630.10">
    <property type="entry name" value="Zn peptidases"/>
    <property type="match status" value="1"/>
</dbReference>
<accession>A0A511YER9</accession>
<protein>
    <recommendedName>
        <fullName evidence="3">Peptidase M28 domain-containing protein</fullName>
    </recommendedName>
</protein>
<dbReference type="EMBL" id="BJYI01000018">
    <property type="protein sequence ID" value="GEN73666.1"/>
    <property type="molecule type" value="Genomic_DNA"/>
</dbReference>
<comment type="caution">
    <text evidence="1">The sequence shown here is derived from an EMBL/GenBank/DDBJ whole genome shotgun (WGS) entry which is preliminary data.</text>
</comment>
<gene>
    <name evidence="1" type="ORF">CLA01_37380</name>
</gene>
<dbReference type="RefSeq" id="WP_146897192.1">
    <property type="nucleotide sequence ID" value="NZ_BJYI01000018.1"/>
</dbReference>
<dbReference type="Proteomes" id="UP000321150">
    <property type="component" value="Unassembled WGS sequence"/>
</dbReference>
<proteinExistence type="predicted"/>
<evidence type="ECO:0000313" key="1">
    <source>
        <dbReference type="EMBL" id="GEN73666.1"/>
    </source>
</evidence>
<organism evidence="1 2">
    <name type="scientific">Chryseobacterium lathyri</name>
    <dbReference type="NCBI Taxonomy" id="395933"/>
    <lineage>
        <taxon>Bacteria</taxon>
        <taxon>Pseudomonadati</taxon>
        <taxon>Bacteroidota</taxon>
        <taxon>Flavobacteriia</taxon>
        <taxon>Flavobacteriales</taxon>
        <taxon>Weeksellaceae</taxon>
        <taxon>Chryseobacterium group</taxon>
        <taxon>Chryseobacterium</taxon>
    </lineage>
</organism>
<dbReference type="SUPFAM" id="SSF53187">
    <property type="entry name" value="Zn-dependent exopeptidases"/>
    <property type="match status" value="1"/>
</dbReference>
<evidence type="ECO:0008006" key="3">
    <source>
        <dbReference type="Google" id="ProtNLM"/>
    </source>
</evidence>
<name>A0A511YER9_9FLAO</name>